<dbReference type="eggNOG" id="COG1452">
    <property type="taxonomic scope" value="Bacteria"/>
</dbReference>
<name>K7YJ66_9PROT</name>
<dbReference type="GO" id="GO:0009279">
    <property type="term" value="C:cell outer membrane"/>
    <property type="evidence" value="ECO:0007669"/>
    <property type="project" value="TreeGrafter"/>
</dbReference>
<dbReference type="Pfam" id="PF03968">
    <property type="entry name" value="LptD_N"/>
    <property type="match status" value="2"/>
</dbReference>
<feature type="domain" description="Organic solvent tolerance-like N-terminal" evidence="3">
    <location>
        <begin position="145"/>
        <end position="248"/>
    </location>
</feature>
<dbReference type="AlphaFoldDB" id="K7YJ66"/>
<dbReference type="GO" id="GO:0030288">
    <property type="term" value="C:outer membrane-bounded periplasmic space"/>
    <property type="evidence" value="ECO:0007669"/>
    <property type="project" value="TreeGrafter"/>
</dbReference>
<dbReference type="RefSeq" id="WP_015089188.1">
    <property type="nucleotide sequence ID" value="NC_019566.1"/>
</dbReference>
<keyword evidence="5" id="KW-1185">Reference proteome</keyword>
<keyword evidence="1" id="KW-0732">Signal</keyword>
<accession>K7YJ66</accession>
<dbReference type="eggNOG" id="COG1934">
    <property type="taxonomic scope" value="Bacteria"/>
</dbReference>
<dbReference type="Proteomes" id="UP000010077">
    <property type="component" value="Chromosome"/>
</dbReference>
<dbReference type="GO" id="GO:0015920">
    <property type="term" value="P:lipopolysaccharide transport"/>
    <property type="evidence" value="ECO:0007669"/>
    <property type="project" value="TreeGrafter"/>
</dbReference>
<keyword evidence="2" id="KW-0472">Membrane</keyword>
<dbReference type="Gene3D" id="2.60.450.10">
    <property type="entry name" value="Lipopolysaccharide (LPS) transport protein A like domain"/>
    <property type="match status" value="1"/>
</dbReference>
<gene>
    <name evidence="4" type="ORF">A1OE_1521</name>
</gene>
<protein>
    <submittedName>
        <fullName evidence="4">OstA-like family protein</fullName>
    </submittedName>
</protein>
<dbReference type="OrthoDB" id="8450043at2"/>
<proteinExistence type="predicted"/>
<dbReference type="HOGENOM" id="CLU_043785_0_0_5"/>
<dbReference type="PANTHER" id="PTHR36504:SF1">
    <property type="entry name" value="LIPOPOLYSACCHARIDE EXPORT SYSTEM PROTEIN LPTA"/>
    <property type="match status" value="1"/>
</dbReference>
<evidence type="ECO:0000256" key="2">
    <source>
        <dbReference type="SAM" id="Phobius"/>
    </source>
</evidence>
<evidence type="ECO:0000313" key="4">
    <source>
        <dbReference type="EMBL" id="AFX99690.1"/>
    </source>
</evidence>
<sequence length="269" mass="30093">MAFLYMAYISDILAVVLLFAFNVNWYTSNAHSLERENKNKVTVEAADIIEWNRDKKIYIARGNVKAMRDTFTISADTLTAVYRSKNSNKGEIYRLEALGHVVITSTENRAAGGHAIYDIDKQIITLTGNNLFFKNGFYTITARDSIKYLKSCRIAIASGAAAVWRNKQTIKADVLTAYFEHSPSSDNQIKELKAIGNVIIVTPQEILQSNEGHYDVFNEIAQMEGNVRITRGSNQISGERAQINLKTGLSYILPRLKSGGRVQGLFAKE</sequence>
<dbReference type="GO" id="GO:0017089">
    <property type="term" value="F:glycolipid transfer activity"/>
    <property type="evidence" value="ECO:0007669"/>
    <property type="project" value="TreeGrafter"/>
</dbReference>
<reference evidence="4 5" key="1">
    <citation type="journal article" date="2012" name="Proc. Natl. Acad. Sci. U.S.A.">
        <title>Genome streamlining and chemical defense in a coral reef symbiosis.</title>
        <authorList>
            <person name="Kwan J.C."/>
            <person name="Donia M.S."/>
            <person name="Han A.W."/>
            <person name="Hirose E."/>
            <person name="Haygood M.G."/>
            <person name="Schmidt E.W."/>
        </authorList>
    </citation>
    <scope>NUCLEOTIDE SEQUENCE [LARGE SCALE GENOMIC DNA]</scope>
    <source>
        <strain evidence="4 5">L2</strain>
    </source>
</reference>
<feature type="domain" description="Organic solvent tolerance-like N-terminal" evidence="3">
    <location>
        <begin position="46"/>
        <end position="133"/>
    </location>
</feature>
<keyword evidence="2" id="KW-1133">Transmembrane helix</keyword>
<evidence type="ECO:0000256" key="1">
    <source>
        <dbReference type="ARBA" id="ARBA00022729"/>
    </source>
</evidence>
<dbReference type="STRING" id="1193729.A1OE_1521"/>
<evidence type="ECO:0000259" key="3">
    <source>
        <dbReference type="Pfam" id="PF03968"/>
    </source>
</evidence>
<keyword evidence="2" id="KW-0812">Transmembrane</keyword>
<dbReference type="EMBL" id="CP003539">
    <property type="protein sequence ID" value="AFX99690.1"/>
    <property type="molecule type" value="Genomic_DNA"/>
</dbReference>
<dbReference type="KEGG" id="thal:A1OE_1521"/>
<dbReference type="InterPro" id="IPR052037">
    <property type="entry name" value="LPS_export_LptA"/>
</dbReference>
<feature type="transmembrane region" description="Helical" evidence="2">
    <location>
        <begin position="6"/>
        <end position="26"/>
    </location>
</feature>
<dbReference type="InterPro" id="IPR005653">
    <property type="entry name" value="OstA-like_N"/>
</dbReference>
<organism evidence="4 5">
    <name type="scientific">Candidatus Endolissoclinum faulkneri L2</name>
    <dbReference type="NCBI Taxonomy" id="1193729"/>
    <lineage>
        <taxon>Bacteria</taxon>
        <taxon>Pseudomonadati</taxon>
        <taxon>Pseudomonadota</taxon>
        <taxon>Alphaproteobacteria</taxon>
        <taxon>Rhodospirillales</taxon>
        <taxon>Rhodospirillaceae</taxon>
        <taxon>Candidatus Endolissoclinum</taxon>
    </lineage>
</organism>
<evidence type="ECO:0000313" key="5">
    <source>
        <dbReference type="Proteomes" id="UP000010077"/>
    </source>
</evidence>
<dbReference type="PANTHER" id="PTHR36504">
    <property type="entry name" value="LIPOPOLYSACCHARIDE EXPORT SYSTEM PROTEIN LPTA"/>
    <property type="match status" value="1"/>
</dbReference>